<evidence type="ECO:0000313" key="1">
    <source>
        <dbReference type="EMBL" id="ELY88056.1"/>
    </source>
</evidence>
<reference evidence="1 2" key="1">
    <citation type="journal article" date="2014" name="PLoS Genet.">
        <title>Phylogenetically driven sequencing of extremely halophilic archaea reveals strategies for static and dynamic osmo-response.</title>
        <authorList>
            <person name="Becker E.A."/>
            <person name="Seitzer P.M."/>
            <person name="Tritt A."/>
            <person name="Larsen D."/>
            <person name="Krusor M."/>
            <person name="Yao A.I."/>
            <person name="Wu D."/>
            <person name="Madern D."/>
            <person name="Eisen J.A."/>
            <person name="Darling A.E."/>
            <person name="Facciotti M.T."/>
        </authorList>
    </citation>
    <scope>NUCLEOTIDE SEQUENCE [LARGE SCALE GENOMIC DNA]</scope>
    <source>
        <strain evidence="1 2">DSM 12281</strain>
    </source>
</reference>
<dbReference type="Proteomes" id="UP000011648">
    <property type="component" value="Unassembled WGS sequence"/>
</dbReference>
<dbReference type="EMBL" id="AOIL01000052">
    <property type="protein sequence ID" value="ELY88056.1"/>
    <property type="molecule type" value="Genomic_DNA"/>
</dbReference>
<proteinExistence type="predicted"/>
<protein>
    <submittedName>
        <fullName evidence="1">Uncharacterized protein</fullName>
    </submittedName>
</protein>
<organism evidence="1 2">
    <name type="scientific">Natrialba taiwanensis DSM 12281</name>
    <dbReference type="NCBI Taxonomy" id="1230458"/>
    <lineage>
        <taxon>Archaea</taxon>
        <taxon>Methanobacteriati</taxon>
        <taxon>Methanobacteriota</taxon>
        <taxon>Stenosarchaea group</taxon>
        <taxon>Halobacteria</taxon>
        <taxon>Halobacteriales</taxon>
        <taxon>Natrialbaceae</taxon>
        <taxon>Natrialba</taxon>
    </lineage>
</organism>
<accession>L9ZPR0</accession>
<dbReference type="OrthoDB" id="270718at2157"/>
<dbReference type="PATRIC" id="fig|1230458.4.peg.3374"/>
<keyword evidence="2" id="KW-1185">Reference proteome</keyword>
<dbReference type="RefSeq" id="WP_006826974.1">
    <property type="nucleotide sequence ID" value="NZ_AOIL01000052.1"/>
</dbReference>
<name>L9ZPR0_9EURY</name>
<comment type="caution">
    <text evidence="1">The sequence shown here is derived from an EMBL/GenBank/DDBJ whole genome shotgun (WGS) entry which is preliminary data.</text>
</comment>
<dbReference type="STRING" id="1230458.C484_16634"/>
<evidence type="ECO:0000313" key="2">
    <source>
        <dbReference type="Proteomes" id="UP000011648"/>
    </source>
</evidence>
<sequence length="129" mass="14471">MPFDTHPIPWEKLPPDWGPTEYGDGRFVYHHGQSSIVLVADRTEAAQSHPGFGLCGYWELRYRYLLGDRTVSEAIARVSNRSAAVSGLLKCMHRVHDSVERPSDPIEVMETLGKISFSDFVPENRSPSG</sequence>
<gene>
    <name evidence="1" type="ORF">C484_16634</name>
</gene>
<dbReference type="AlphaFoldDB" id="L9ZPR0"/>